<dbReference type="EMBL" id="ABXA01000007">
    <property type="protein sequence ID" value="EEB36817.1"/>
    <property type="molecule type" value="Genomic_DNA"/>
</dbReference>
<comment type="caution">
    <text evidence="9">The sequence shown here is derived from an EMBL/GenBank/DDBJ whole genome shotgun (WGS) entry which is preliminary data.</text>
</comment>
<evidence type="ECO:0000256" key="3">
    <source>
        <dbReference type="ARBA" id="ARBA00022490"/>
    </source>
</evidence>
<evidence type="ECO:0000313" key="9">
    <source>
        <dbReference type="EMBL" id="EEB36817.1"/>
    </source>
</evidence>
<dbReference type="GO" id="GO:0008982">
    <property type="term" value="F:protein-N(PI)-phosphohistidine-sugar phosphotransferase activity"/>
    <property type="evidence" value="ECO:0007669"/>
    <property type="project" value="InterPro"/>
</dbReference>
<dbReference type="InterPro" id="IPR004720">
    <property type="entry name" value="PTS_IIB_sorbose-sp"/>
</dbReference>
<sequence>MLVNLKKLGILTLLERKFMKVRIDERLEDAQMIKSWAKFLKAKKIIIANDEIEKMDLEKEIIRMSLDHIRVDFIQVEKLKDKLENEDNKESLIFVKKPEDLKSLEDDKISSIELGFMAFKEGFKLLSENCYVCPKDLKFFKEIMGKGIDIFMQDNPYSTKKNINYFI</sequence>
<dbReference type="SUPFAM" id="SSF52728">
    <property type="entry name" value="PTS IIb component"/>
    <property type="match status" value="1"/>
</dbReference>
<keyword evidence="4" id="KW-0762">Sugar transport</keyword>
<keyword evidence="3" id="KW-0963">Cytoplasm</keyword>
<dbReference type="Gene3D" id="3.40.35.10">
    <property type="entry name" value="Phosphotransferase system, sorbose subfamily IIB component"/>
    <property type="match status" value="1"/>
</dbReference>
<keyword evidence="2" id="KW-0813">Transport</keyword>
<dbReference type="PROSITE" id="PS51101">
    <property type="entry name" value="PTS_EIIB_TYPE_4"/>
    <property type="match status" value="1"/>
</dbReference>
<evidence type="ECO:0000313" key="10">
    <source>
        <dbReference type="Proteomes" id="UP000005451"/>
    </source>
</evidence>
<keyword evidence="6" id="KW-0598">Phosphotransferase system</keyword>
<dbReference type="GO" id="GO:0005737">
    <property type="term" value="C:cytoplasm"/>
    <property type="evidence" value="ECO:0007669"/>
    <property type="project" value="UniProtKB-SubCell"/>
</dbReference>
<evidence type="ECO:0000256" key="6">
    <source>
        <dbReference type="ARBA" id="ARBA00022683"/>
    </source>
</evidence>
<gene>
    <name evidence="9" type="ORF">ANHYDRO_00310</name>
</gene>
<dbReference type="AlphaFoldDB" id="B6W6W4"/>
<evidence type="ECO:0000256" key="1">
    <source>
        <dbReference type="ARBA" id="ARBA00004496"/>
    </source>
</evidence>
<accession>B6W6W4</accession>
<dbReference type="STRING" id="561177.ANHYDRO_00310"/>
<dbReference type="Proteomes" id="UP000005451">
    <property type="component" value="Unassembled WGS sequence"/>
</dbReference>
<reference evidence="9 10" key="2">
    <citation type="submission" date="2008-10" db="EMBL/GenBank/DDBJ databases">
        <title>Draft genome sequence of Anaerococcus hydrogenalis (DSM 7454).</title>
        <authorList>
            <person name="Sudarsanam P."/>
            <person name="Ley R."/>
            <person name="Guruge J."/>
            <person name="Turnbaugh P.J."/>
            <person name="Mahowald M."/>
            <person name="Liep D."/>
            <person name="Gordon J."/>
        </authorList>
    </citation>
    <scope>NUCLEOTIDE SEQUENCE [LARGE SCALE GENOMIC DNA]</scope>
    <source>
        <strain evidence="9 10">DSM 7454</strain>
    </source>
</reference>
<feature type="domain" description="PTS EIIB type-4" evidence="8">
    <location>
        <begin position="14"/>
        <end position="167"/>
    </location>
</feature>
<dbReference type="GO" id="GO:0009401">
    <property type="term" value="P:phosphoenolpyruvate-dependent sugar phosphotransferase system"/>
    <property type="evidence" value="ECO:0007669"/>
    <property type="project" value="UniProtKB-KW"/>
</dbReference>
<name>B6W6W4_9FIRM</name>
<organism evidence="9 10">
    <name type="scientific">Anaerococcus hydrogenalis DSM 7454</name>
    <dbReference type="NCBI Taxonomy" id="561177"/>
    <lineage>
        <taxon>Bacteria</taxon>
        <taxon>Bacillati</taxon>
        <taxon>Bacillota</taxon>
        <taxon>Tissierellia</taxon>
        <taxon>Tissierellales</taxon>
        <taxon>Peptoniphilaceae</taxon>
        <taxon>Anaerococcus</taxon>
    </lineage>
</organism>
<dbReference type="Pfam" id="PF03830">
    <property type="entry name" value="PTSIIB_sorb"/>
    <property type="match status" value="1"/>
</dbReference>
<dbReference type="GO" id="GO:0016301">
    <property type="term" value="F:kinase activity"/>
    <property type="evidence" value="ECO:0007669"/>
    <property type="project" value="UniProtKB-KW"/>
</dbReference>
<comment type="subcellular location">
    <subcellularLocation>
        <location evidence="1">Cytoplasm</location>
    </subcellularLocation>
</comment>
<dbReference type="eggNOG" id="COG3444">
    <property type="taxonomic scope" value="Bacteria"/>
</dbReference>
<protein>
    <submittedName>
        <fullName evidence="9">PTS system sorbose subfamily IIB component</fullName>
    </submittedName>
</protein>
<evidence type="ECO:0000259" key="8">
    <source>
        <dbReference type="PROSITE" id="PS51101"/>
    </source>
</evidence>
<evidence type="ECO:0000256" key="2">
    <source>
        <dbReference type="ARBA" id="ARBA00022448"/>
    </source>
</evidence>
<evidence type="ECO:0000256" key="5">
    <source>
        <dbReference type="ARBA" id="ARBA00022679"/>
    </source>
</evidence>
<keyword evidence="7" id="KW-0418">Kinase</keyword>
<dbReference type="InterPro" id="IPR036667">
    <property type="entry name" value="PTS_IIB_sorbose-sp_sf"/>
</dbReference>
<evidence type="ECO:0000256" key="7">
    <source>
        <dbReference type="ARBA" id="ARBA00022777"/>
    </source>
</evidence>
<keyword evidence="5" id="KW-0808">Transferase</keyword>
<reference evidence="9 10" key="1">
    <citation type="submission" date="2008-09" db="EMBL/GenBank/DDBJ databases">
        <authorList>
            <person name="Fulton L."/>
            <person name="Clifton S."/>
            <person name="Fulton B."/>
            <person name="Xu J."/>
            <person name="Minx P."/>
            <person name="Pepin K.H."/>
            <person name="Johnson M."/>
            <person name="Thiruvilangam P."/>
            <person name="Bhonagiri V."/>
            <person name="Nash W.E."/>
            <person name="Mardis E.R."/>
            <person name="Wilson R.K."/>
        </authorList>
    </citation>
    <scope>NUCLEOTIDE SEQUENCE [LARGE SCALE GENOMIC DNA]</scope>
    <source>
        <strain evidence="9 10">DSM 7454</strain>
    </source>
</reference>
<proteinExistence type="predicted"/>
<evidence type="ECO:0000256" key="4">
    <source>
        <dbReference type="ARBA" id="ARBA00022597"/>
    </source>
</evidence>